<proteinExistence type="predicted"/>
<dbReference type="EMBL" id="CP136924">
    <property type="protein sequence ID" value="WXA03895.1"/>
    <property type="molecule type" value="Genomic_DNA"/>
</dbReference>
<feature type="chain" id="PRO_5044713018" description="Lipocalin-like domain-containing protein" evidence="1">
    <location>
        <begin position="20"/>
        <end position="212"/>
    </location>
</feature>
<evidence type="ECO:0000313" key="3">
    <source>
        <dbReference type="EMBL" id="WXA13684.1"/>
    </source>
</evidence>
<protein>
    <recommendedName>
        <fullName evidence="5">Lipocalin-like domain-containing protein</fullName>
    </recommendedName>
</protein>
<dbReference type="AlphaFoldDB" id="A0AAU6P992"/>
<evidence type="ECO:0000313" key="2">
    <source>
        <dbReference type="EMBL" id="WXA03895.1"/>
    </source>
</evidence>
<evidence type="ECO:0000256" key="1">
    <source>
        <dbReference type="SAM" id="SignalP"/>
    </source>
</evidence>
<keyword evidence="4" id="KW-1185">Reference proteome</keyword>
<organism evidence="3">
    <name type="scientific">Mangrovimonas cancribranchiae</name>
    <dbReference type="NCBI Taxonomy" id="3080055"/>
    <lineage>
        <taxon>Bacteria</taxon>
        <taxon>Pseudomonadati</taxon>
        <taxon>Bacteroidota</taxon>
        <taxon>Flavobacteriia</taxon>
        <taxon>Flavobacteriales</taxon>
        <taxon>Flavobacteriaceae</taxon>
        <taxon>Mangrovimonas</taxon>
    </lineage>
</organism>
<dbReference type="RefSeq" id="WP_338732971.1">
    <property type="nucleotide sequence ID" value="NZ_CP136924.1"/>
</dbReference>
<sequence>MIRNLLLFALAILIFSCTSDDSQIQQDDEANFYALEVGNWWVYKNYKYNINTEFYENTGVVDSVSIVGTEMIDGSTYYEFRTKTTGNEDGITYCNPNGEHFELLRDSLGYLIWETGQIKFTNNDYEQRELNAQNWGTIYEKLMQEQETLSVESGTFSCIYFERYAIDSNGNQLPGKDHFYYSDGIGLIYDTSSFVSDPIHVVERRLDTYFVQ</sequence>
<keyword evidence="1" id="KW-0732">Signal</keyword>
<evidence type="ECO:0008006" key="5">
    <source>
        <dbReference type="Google" id="ProtNLM"/>
    </source>
</evidence>
<gene>
    <name evidence="3" type="ORF">R3L15_02160</name>
    <name evidence="2" type="ORF">R3L16_05235</name>
</gene>
<dbReference type="KEGG" id="mcaa:R3L15_02160"/>
<reference evidence="3 4" key="1">
    <citation type="submission" date="2023-10" db="EMBL/GenBank/DDBJ databases">
        <title>Culture-based analysis of two novel bacteria associated with mangrove crab gills.</title>
        <authorList>
            <person name="Yang X."/>
            <person name="Garuglieri E."/>
            <person name="Van Goethem M.W."/>
            <person name="Fusi M."/>
            <person name="Marasco R."/>
            <person name="Daffonchio D.G."/>
        </authorList>
    </citation>
    <scope>NUCLEOTIDE SEQUENCE</scope>
    <source>
        <strain evidence="3">UG2-1</strain>
        <strain evidence="2">UG2-2</strain>
        <strain evidence="4">UG2_2</strain>
    </source>
</reference>
<name>A0AAU6P992_9FLAO</name>
<accession>A0AAU6P992</accession>
<feature type="signal peptide" evidence="1">
    <location>
        <begin position="1"/>
        <end position="19"/>
    </location>
</feature>
<dbReference type="PROSITE" id="PS51257">
    <property type="entry name" value="PROKAR_LIPOPROTEIN"/>
    <property type="match status" value="1"/>
</dbReference>
<dbReference type="Proteomes" id="UP001368318">
    <property type="component" value="Chromosome"/>
</dbReference>
<dbReference type="EMBL" id="CP136925">
    <property type="protein sequence ID" value="WXA13684.1"/>
    <property type="molecule type" value="Genomic_DNA"/>
</dbReference>
<evidence type="ECO:0000313" key="4">
    <source>
        <dbReference type="Proteomes" id="UP001368318"/>
    </source>
</evidence>